<protein>
    <recommendedName>
        <fullName evidence="4">NACHT domain-containing protein</fullName>
    </recommendedName>
</protein>
<dbReference type="Pfam" id="PF00400">
    <property type="entry name" value="WD40"/>
    <property type="match status" value="7"/>
</dbReference>
<dbReference type="PROSITE" id="PS50837">
    <property type="entry name" value="NACHT"/>
    <property type="match status" value="1"/>
</dbReference>
<feature type="repeat" description="WD" evidence="3">
    <location>
        <begin position="606"/>
        <end position="647"/>
    </location>
</feature>
<dbReference type="PROSITE" id="PS50294">
    <property type="entry name" value="WD_REPEATS_REGION"/>
    <property type="match status" value="4"/>
</dbReference>
<dbReference type="PANTHER" id="PTHR19879">
    <property type="entry name" value="TRANSCRIPTION INITIATION FACTOR TFIID"/>
    <property type="match status" value="1"/>
</dbReference>
<keyword evidence="6" id="KW-1185">Reference proteome</keyword>
<evidence type="ECO:0000259" key="4">
    <source>
        <dbReference type="PROSITE" id="PS50837"/>
    </source>
</evidence>
<evidence type="ECO:0000256" key="2">
    <source>
        <dbReference type="ARBA" id="ARBA00022737"/>
    </source>
</evidence>
<dbReference type="InterPro" id="IPR011047">
    <property type="entry name" value="Quinoprotein_ADH-like_sf"/>
</dbReference>
<dbReference type="Pfam" id="PF24883">
    <property type="entry name" value="NPHP3_N"/>
    <property type="match status" value="1"/>
</dbReference>
<dbReference type="PANTHER" id="PTHR19879:SF9">
    <property type="entry name" value="TRANSCRIPTION INITIATION FACTOR TFIID SUBUNIT 5"/>
    <property type="match status" value="1"/>
</dbReference>
<dbReference type="InterPro" id="IPR001680">
    <property type="entry name" value="WD40_rpt"/>
</dbReference>
<dbReference type="PROSITE" id="PS00678">
    <property type="entry name" value="WD_REPEATS_1"/>
    <property type="match status" value="1"/>
</dbReference>
<feature type="repeat" description="WD" evidence="3">
    <location>
        <begin position="893"/>
        <end position="934"/>
    </location>
</feature>
<dbReference type="CDD" id="cd00200">
    <property type="entry name" value="WD40"/>
    <property type="match status" value="1"/>
</dbReference>
<name>A0A1Y1YCF5_9PLEO</name>
<feature type="repeat" description="WD" evidence="3">
    <location>
        <begin position="810"/>
        <end position="851"/>
    </location>
</feature>
<dbReference type="SUPFAM" id="SSF50978">
    <property type="entry name" value="WD40 repeat-like"/>
    <property type="match status" value="1"/>
</dbReference>
<dbReference type="PRINTS" id="PR00320">
    <property type="entry name" value="GPROTEINBRPT"/>
</dbReference>
<dbReference type="InterPro" id="IPR019775">
    <property type="entry name" value="WD40_repeat_CS"/>
</dbReference>
<dbReference type="PROSITE" id="PS50082">
    <property type="entry name" value="WD_REPEATS_2"/>
    <property type="match status" value="5"/>
</dbReference>
<gene>
    <name evidence="5" type="ORF">BCR34DRAFT_498329</name>
</gene>
<evidence type="ECO:0000256" key="3">
    <source>
        <dbReference type="PROSITE-ProRule" id="PRU00221"/>
    </source>
</evidence>
<keyword evidence="1 3" id="KW-0853">WD repeat</keyword>
<dbReference type="Proteomes" id="UP000193144">
    <property type="component" value="Unassembled WGS sequence"/>
</dbReference>
<comment type="caution">
    <text evidence="5">The sequence shown here is derived from an EMBL/GenBank/DDBJ whole genome shotgun (WGS) entry which is preliminary data.</text>
</comment>
<dbReference type="InterPro" id="IPR036322">
    <property type="entry name" value="WD40_repeat_dom_sf"/>
</dbReference>
<proteinExistence type="predicted"/>
<dbReference type="InterPro" id="IPR020472">
    <property type="entry name" value="WD40_PAC1"/>
</dbReference>
<dbReference type="InterPro" id="IPR027417">
    <property type="entry name" value="P-loop_NTPase"/>
</dbReference>
<feature type="domain" description="NACHT" evidence="4">
    <location>
        <begin position="55"/>
        <end position="204"/>
    </location>
</feature>
<dbReference type="SUPFAM" id="SSF52540">
    <property type="entry name" value="P-loop containing nucleoside triphosphate hydrolases"/>
    <property type="match status" value="1"/>
</dbReference>
<feature type="repeat" description="WD" evidence="3">
    <location>
        <begin position="858"/>
        <end position="883"/>
    </location>
</feature>
<evidence type="ECO:0000313" key="5">
    <source>
        <dbReference type="EMBL" id="ORX95667.1"/>
    </source>
</evidence>
<dbReference type="Gene3D" id="3.40.50.300">
    <property type="entry name" value="P-loop containing nucleotide triphosphate hydrolases"/>
    <property type="match status" value="1"/>
</dbReference>
<dbReference type="SMART" id="SM00320">
    <property type="entry name" value="WD40"/>
    <property type="match status" value="8"/>
</dbReference>
<reference evidence="5 6" key="1">
    <citation type="submission" date="2016-07" db="EMBL/GenBank/DDBJ databases">
        <title>Pervasive Adenine N6-methylation of Active Genes in Fungi.</title>
        <authorList>
            <consortium name="DOE Joint Genome Institute"/>
            <person name="Mondo S.J."/>
            <person name="Dannebaum R.O."/>
            <person name="Kuo R.C."/>
            <person name="Labutti K."/>
            <person name="Haridas S."/>
            <person name="Kuo A."/>
            <person name="Salamov A."/>
            <person name="Ahrendt S.R."/>
            <person name="Lipzen A."/>
            <person name="Sullivan W."/>
            <person name="Andreopoulos W.B."/>
            <person name="Clum A."/>
            <person name="Lindquist E."/>
            <person name="Daum C."/>
            <person name="Ramamoorthy G.K."/>
            <person name="Gryganskyi A."/>
            <person name="Culley D."/>
            <person name="Magnuson J.K."/>
            <person name="James T.Y."/>
            <person name="O'Malley M.A."/>
            <person name="Stajich J.E."/>
            <person name="Spatafora J.W."/>
            <person name="Visel A."/>
            <person name="Grigoriev I.V."/>
        </authorList>
    </citation>
    <scope>NUCLEOTIDE SEQUENCE [LARGE SCALE GENOMIC DNA]</scope>
    <source>
        <strain evidence="5 6">CBS 115471</strain>
    </source>
</reference>
<feature type="repeat" description="WD" evidence="3">
    <location>
        <begin position="690"/>
        <end position="726"/>
    </location>
</feature>
<dbReference type="AlphaFoldDB" id="A0A1Y1YCF5"/>
<keyword evidence="2" id="KW-0677">Repeat</keyword>
<feature type="non-terminal residue" evidence="5">
    <location>
        <position position="1"/>
    </location>
</feature>
<dbReference type="InterPro" id="IPR007111">
    <property type="entry name" value="NACHT_NTPase"/>
</dbReference>
<dbReference type="EMBL" id="MCFA01000273">
    <property type="protein sequence ID" value="ORX95667.1"/>
    <property type="molecule type" value="Genomic_DNA"/>
</dbReference>
<accession>A0A1Y1YCF5</accession>
<dbReference type="Gene3D" id="2.130.10.10">
    <property type="entry name" value="YVTN repeat-like/Quinoprotein amine dehydrogenase"/>
    <property type="match status" value="4"/>
</dbReference>
<dbReference type="SUPFAM" id="SSF50998">
    <property type="entry name" value="Quinoprotein alcohol dehydrogenase-like"/>
    <property type="match status" value="1"/>
</dbReference>
<dbReference type="OrthoDB" id="674604at2759"/>
<dbReference type="InterPro" id="IPR056884">
    <property type="entry name" value="NPHP3-like_N"/>
</dbReference>
<evidence type="ECO:0000256" key="1">
    <source>
        <dbReference type="ARBA" id="ARBA00022574"/>
    </source>
</evidence>
<sequence>LVPIDQKIVPPDLPIAAGAEYNAYENRHDPKCHPGTRKDLLDQIKKWANDPHGESIFWLSGKAGTGKSTISRTLAESLNIEGKLSASFFFKRDEGDRSNASRFFTTIAAQILAHIPQLAKHVRDALVVNPTIHRRVMKEQFEKLIIEPLSKVHYDPSKPLVVVVDALDECSLEDDVRVIIFLLSRPKSVASVRLKFFLTSRPHAVIHREFAKMKGAFKSEILDMVDENIIERDIAAFLKSGLADIRDDYNLYPTGGESLPADWPSERDLQSLIAIAIPLFIFAATACLFIKAGKPDDPEEKLKSVLEHRVGSQTSKLDEMYIFILKQLLVHLAIPSDQMKKDFRVIIGSIIVLFDPLSTTCLAQLLQIPKRKIDIMVGQLPSVMNIPSDKSAPVRPLHLSFRDFLLDSEKREINPFWVDKAETHELLLTKCLELLLGSGHLKTNICGIEMPGTPRTDISSQKILECLPSEVQYACLYWIHHLKESGLSIQDGDQAHHFLEDHFLHWLEALSLIGRVPESIGLLDELERVVDCTKGAEFTKFIRDAKRFILNSRSAIEVAPLQLYYSALLFAPQNSLIRGRFGEQLDSWITTKPTIEHDWSPCLQTLDGHRDEVNSVAFSHDSKFLASGSNDRTIKIWDTATGSLQQTFESHDGDWVNSVAISHDSKLVASGTSEGIDVWDVATGSLKQTLRNSGDSVKSVAFSQDSAIIVSGLDCHIIEIWDVTNGFLKSRLQVPLKTTDGRRPVQAVAFSRDSKLIVSGLADGLLVWDATTGSVHKTLDDDDYVLSVAFSHDSTIKVYDVATGTLKQKFTRHGTFVYGVAISHDSKLIASAANSWNIKIWDTTTGQLMQALRCGGTVTSVAFSHDSKLIASGSKDHAVKIWDTTAKPIKTIEGSHTSRINSVAFSENAAFVASASEDEEVKTWDTATWSLQKSMMSINMARSVTVSFDVACSHLLTELGSIKLTASANFDNEEPFDAQAGSEVGSESREAAMLYRGCGLSLDNSWITWNGNNALWLPPEYRPYCLDVSSSGSPPIAPPTVTMITIGCRSGRVFLIGFSESGPSSSSKLW</sequence>
<dbReference type="STRING" id="1231657.A0A1Y1YCF5"/>
<dbReference type="InterPro" id="IPR015943">
    <property type="entry name" value="WD40/YVTN_repeat-like_dom_sf"/>
</dbReference>
<organism evidence="5 6">
    <name type="scientific">Clohesyomyces aquaticus</name>
    <dbReference type="NCBI Taxonomy" id="1231657"/>
    <lineage>
        <taxon>Eukaryota</taxon>
        <taxon>Fungi</taxon>
        <taxon>Dikarya</taxon>
        <taxon>Ascomycota</taxon>
        <taxon>Pezizomycotina</taxon>
        <taxon>Dothideomycetes</taxon>
        <taxon>Pleosporomycetidae</taxon>
        <taxon>Pleosporales</taxon>
        <taxon>Lindgomycetaceae</taxon>
        <taxon>Clohesyomyces</taxon>
    </lineage>
</organism>
<evidence type="ECO:0000313" key="6">
    <source>
        <dbReference type="Proteomes" id="UP000193144"/>
    </source>
</evidence>